<comment type="caution">
    <text evidence="2">The sequence shown here is derived from an EMBL/GenBank/DDBJ whole genome shotgun (WGS) entry which is preliminary data.</text>
</comment>
<feature type="compositionally biased region" description="Low complexity" evidence="1">
    <location>
        <begin position="1"/>
        <end position="23"/>
    </location>
</feature>
<evidence type="ECO:0000256" key="1">
    <source>
        <dbReference type="SAM" id="MobiDB-lite"/>
    </source>
</evidence>
<feature type="non-terminal residue" evidence="2">
    <location>
        <position position="1"/>
    </location>
</feature>
<dbReference type="Proteomes" id="UP000823775">
    <property type="component" value="Unassembled WGS sequence"/>
</dbReference>
<feature type="region of interest" description="Disordered" evidence="1">
    <location>
        <begin position="1"/>
        <end position="57"/>
    </location>
</feature>
<accession>A0ABS8V0L9</accession>
<proteinExistence type="predicted"/>
<evidence type="ECO:0000313" key="3">
    <source>
        <dbReference type="Proteomes" id="UP000823775"/>
    </source>
</evidence>
<gene>
    <name evidence="2" type="ORF">HAX54_025990</name>
</gene>
<protein>
    <submittedName>
        <fullName evidence="2">Uncharacterized protein</fullName>
    </submittedName>
</protein>
<feature type="non-terminal residue" evidence="2">
    <location>
        <position position="57"/>
    </location>
</feature>
<dbReference type="EMBL" id="JACEIK010003159">
    <property type="protein sequence ID" value="MCD9640601.1"/>
    <property type="molecule type" value="Genomic_DNA"/>
</dbReference>
<evidence type="ECO:0000313" key="2">
    <source>
        <dbReference type="EMBL" id="MCD9640601.1"/>
    </source>
</evidence>
<reference evidence="2 3" key="1">
    <citation type="journal article" date="2021" name="BMC Genomics">
        <title>Datura genome reveals duplications of psychoactive alkaloid biosynthetic genes and high mutation rate following tissue culture.</title>
        <authorList>
            <person name="Rajewski A."/>
            <person name="Carter-House D."/>
            <person name="Stajich J."/>
            <person name="Litt A."/>
        </authorList>
    </citation>
    <scope>NUCLEOTIDE SEQUENCE [LARGE SCALE GENOMIC DNA]</scope>
    <source>
        <strain evidence="2">AR-01</strain>
    </source>
</reference>
<keyword evidence="3" id="KW-1185">Reference proteome</keyword>
<organism evidence="2 3">
    <name type="scientific">Datura stramonium</name>
    <name type="common">Jimsonweed</name>
    <name type="synonym">Common thornapple</name>
    <dbReference type="NCBI Taxonomy" id="4076"/>
    <lineage>
        <taxon>Eukaryota</taxon>
        <taxon>Viridiplantae</taxon>
        <taxon>Streptophyta</taxon>
        <taxon>Embryophyta</taxon>
        <taxon>Tracheophyta</taxon>
        <taxon>Spermatophyta</taxon>
        <taxon>Magnoliopsida</taxon>
        <taxon>eudicotyledons</taxon>
        <taxon>Gunneridae</taxon>
        <taxon>Pentapetalae</taxon>
        <taxon>asterids</taxon>
        <taxon>lamiids</taxon>
        <taxon>Solanales</taxon>
        <taxon>Solanaceae</taxon>
        <taxon>Solanoideae</taxon>
        <taxon>Datureae</taxon>
        <taxon>Datura</taxon>
    </lineage>
</organism>
<name>A0ABS8V0L9_DATST</name>
<sequence>REPSSIPSTSPFTPLSSETLSSTPVPPSTETPTTSDPTITLDTRLGDAEIPVPNPIK</sequence>
<feature type="compositionally biased region" description="Low complexity" evidence="1">
    <location>
        <begin position="30"/>
        <end position="43"/>
    </location>
</feature>